<reference evidence="1 2" key="1">
    <citation type="journal article" date="2018" name="ACS Chem. Biol.">
        <title>Ketoreductase domain dysfunction expands chemodiversity: malyngamide biosynthesis in the cyanobacterium Okeania hirsuta.</title>
        <authorList>
            <person name="Moss N.A."/>
            <person name="Leao T."/>
            <person name="Rankin M."/>
            <person name="McCullough T.M."/>
            <person name="Qu P."/>
            <person name="Korobeynikov A."/>
            <person name="Smith J.L."/>
            <person name="Gerwick L."/>
            <person name="Gerwick W.H."/>
        </authorList>
    </citation>
    <scope>NUCLEOTIDE SEQUENCE [LARGE SCALE GENOMIC DNA]</scope>
    <source>
        <strain evidence="1 2">PAB10Feb10-1</strain>
    </source>
</reference>
<evidence type="ECO:0000313" key="1">
    <source>
        <dbReference type="EMBL" id="RQH17898.1"/>
    </source>
</evidence>
<accession>A0A3N6P5M2</accession>
<gene>
    <name evidence="1" type="ORF">D5R40_33120</name>
</gene>
<dbReference type="AlphaFoldDB" id="A0A3N6P5M2"/>
<protein>
    <submittedName>
        <fullName evidence="1">Uncharacterized protein</fullName>
    </submittedName>
</protein>
<dbReference type="Proteomes" id="UP000269154">
    <property type="component" value="Unassembled WGS sequence"/>
</dbReference>
<comment type="caution">
    <text evidence="1">The sequence shown here is derived from an EMBL/GenBank/DDBJ whole genome shotgun (WGS) entry which is preliminary data.</text>
</comment>
<organism evidence="1 2">
    <name type="scientific">Okeania hirsuta</name>
    <dbReference type="NCBI Taxonomy" id="1458930"/>
    <lineage>
        <taxon>Bacteria</taxon>
        <taxon>Bacillati</taxon>
        <taxon>Cyanobacteriota</taxon>
        <taxon>Cyanophyceae</taxon>
        <taxon>Oscillatoriophycideae</taxon>
        <taxon>Oscillatoriales</taxon>
        <taxon>Microcoleaceae</taxon>
        <taxon>Okeania</taxon>
    </lineage>
</organism>
<dbReference type="EMBL" id="RCBY01000485">
    <property type="protein sequence ID" value="RQH17898.1"/>
    <property type="molecule type" value="Genomic_DNA"/>
</dbReference>
<sequence length="137" mass="15643">MIIKLRSGSKLPLSFLTLEIIMLPMQPWLNGSFRFPIYTKAKTYRLADLPGLDLRMDLEFPDIWGLVLLYPSSCISKWQAVDPYQLLWDSFGGSAYDIACAIADGPILYRLANGTPHSQPTQFKPPFLDQLYLVIFR</sequence>
<dbReference type="RefSeq" id="WP_124155820.1">
    <property type="nucleotide sequence ID" value="NZ_RCBY01000485.1"/>
</dbReference>
<name>A0A3N6P5M2_9CYAN</name>
<dbReference type="OrthoDB" id="5288719at2"/>
<keyword evidence="2" id="KW-1185">Reference proteome</keyword>
<evidence type="ECO:0000313" key="2">
    <source>
        <dbReference type="Proteomes" id="UP000269154"/>
    </source>
</evidence>
<proteinExistence type="predicted"/>